<evidence type="ECO:0000256" key="3">
    <source>
        <dbReference type="ARBA" id="ARBA00022448"/>
    </source>
</evidence>
<sequence>MTHDNDNNSGKTPLSRRQLLKAGAVGAALPLFSIMSRPANAAEFNYKFATGQDPSHPVNKRAQQAIDRIREASNGRLEIKLFPANQLGSDTDLMSQIRNGGVEFFNQACVVLSTLVPAAGIVNTGFAFHDYKEVWQAMDGPLGAYVRAQIEKVGLLTMSKPWDNGFRQITTSTKPIKSAGDLKGLKLRVPAAPMLTSLFTALGASPTPINFNEVYSSLQTRLVEGQENPLAIISTARLYEVQKFCTISNHVWDAYWILGNRRAFEKLPKDIQEIVRRELDKAATDERADIASLAGFARNDLQGKGVQIIEADKESFKQALAQANFYKEMRAKFGDEAWKLLQNSVGGLG</sequence>
<evidence type="ECO:0000256" key="1">
    <source>
        <dbReference type="ARBA" id="ARBA00004196"/>
    </source>
</evidence>
<dbReference type="Gene3D" id="3.40.190.170">
    <property type="entry name" value="Bacterial extracellular solute-binding protein, family 7"/>
    <property type="match status" value="1"/>
</dbReference>
<dbReference type="InterPro" id="IPR006311">
    <property type="entry name" value="TAT_signal"/>
</dbReference>
<evidence type="ECO:0000256" key="5">
    <source>
        <dbReference type="SAM" id="SignalP"/>
    </source>
</evidence>
<comment type="similarity">
    <text evidence="2">Belongs to the bacterial solute-binding protein 7 family.</text>
</comment>
<feature type="chain" id="PRO_5042553075" evidence="5">
    <location>
        <begin position="42"/>
        <end position="349"/>
    </location>
</feature>
<gene>
    <name evidence="6" type="ORF">HFRIS_012994</name>
</gene>
<comment type="caution">
    <text evidence="6">The sequence shown here is derived from an EMBL/GenBank/DDBJ whole genome shotgun (WGS) entry which is preliminary data.</text>
</comment>
<dbReference type="InterPro" id="IPR018389">
    <property type="entry name" value="DctP_fam"/>
</dbReference>
<feature type="signal peptide" evidence="5">
    <location>
        <begin position="1"/>
        <end position="41"/>
    </location>
</feature>
<evidence type="ECO:0000256" key="4">
    <source>
        <dbReference type="ARBA" id="ARBA00022729"/>
    </source>
</evidence>
<protein>
    <submittedName>
        <fullName evidence="6">TRAP-type C4-dicarboxylate transport system periplasmic protein</fullName>
    </submittedName>
</protein>
<dbReference type="GO" id="GO:0055085">
    <property type="term" value="P:transmembrane transport"/>
    <property type="evidence" value="ECO:0007669"/>
    <property type="project" value="InterPro"/>
</dbReference>
<name>A0AAI9IE87_9BURK</name>
<organism evidence="6 7">
    <name type="scientific">Herbaspirillum frisingense GSF30</name>
    <dbReference type="NCBI Taxonomy" id="864073"/>
    <lineage>
        <taxon>Bacteria</taxon>
        <taxon>Pseudomonadati</taxon>
        <taxon>Pseudomonadota</taxon>
        <taxon>Betaproteobacteria</taxon>
        <taxon>Burkholderiales</taxon>
        <taxon>Oxalobacteraceae</taxon>
        <taxon>Herbaspirillum</taxon>
    </lineage>
</organism>
<dbReference type="InterPro" id="IPR004682">
    <property type="entry name" value="TRAP_DctP"/>
</dbReference>
<dbReference type="Pfam" id="PF03480">
    <property type="entry name" value="DctP"/>
    <property type="match status" value="1"/>
</dbReference>
<dbReference type="InterPro" id="IPR038404">
    <property type="entry name" value="TRAP_DctP_sf"/>
</dbReference>
<comment type="subcellular location">
    <subcellularLocation>
        <location evidence="1">Cell envelope</location>
    </subcellularLocation>
</comment>
<dbReference type="AlphaFoldDB" id="A0AAI9IE87"/>
<dbReference type="EMBL" id="AEEC02000016">
    <property type="protein sequence ID" value="EOA04405.1"/>
    <property type="molecule type" value="Genomic_DNA"/>
</dbReference>
<dbReference type="PIRSF" id="PIRSF006470">
    <property type="entry name" value="DctB"/>
    <property type="match status" value="1"/>
</dbReference>
<dbReference type="NCBIfam" id="NF037995">
    <property type="entry name" value="TRAP_S1"/>
    <property type="match status" value="1"/>
</dbReference>
<dbReference type="Proteomes" id="UP000006772">
    <property type="component" value="Unassembled WGS sequence"/>
</dbReference>
<evidence type="ECO:0000313" key="7">
    <source>
        <dbReference type="Proteomes" id="UP000006772"/>
    </source>
</evidence>
<dbReference type="PANTHER" id="PTHR33376">
    <property type="match status" value="1"/>
</dbReference>
<keyword evidence="3" id="KW-0813">Transport</keyword>
<reference evidence="6 7" key="1">
    <citation type="journal article" date="2013" name="Front. Microbiol.">
        <title>The genome of the endophytic bacterium H. frisingense GSF30(T) identifies diverse strategies in the Herbaspirillum genus to interact with plants.</title>
        <authorList>
            <person name="Straub D."/>
            <person name="Rothballer M."/>
            <person name="Hartmann A."/>
            <person name="Ludewig U."/>
        </authorList>
    </citation>
    <scope>NUCLEOTIDE SEQUENCE [LARGE SCALE GENOMIC DNA]</scope>
    <source>
        <strain evidence="6 7">GSF30</strain>
    </source>
</reference>
<dbReference type="PANTHER" id="PTHR33376:SF4">
    <property type="entry name" value="SIALIC ACID-BINDING PERIPLASMIC PROTEIN SIAP"/>
    <property type="match status" value="1"/>
</dbReference>
<dbReference type="PROSITE" id="PS51318">
    <property type="entry name" value="TAT"/>
    <property type="match status" value="1"/>
</dbReference>
<evidence type="ECO:0000313" key="6">
    <source>
        <dbReference type="EMBL" id="EOA04405.1"/>
    </source>
</evidence>
<dbReference type="GO" id="GO:0030288">
    <property type="term" value="C:outer membrane-bounded periplasmic space"/>
    <property type="evidence" value="ECO:0007669"/>
    <property type="project" value="InterPro"/>
</dbReference>
<dbReference type="NCBIfam" id="TIGR00787">
    <property type="entry name" value="dctP"/>
    <property type="match status" value="1"/>
</dbReference>
<accession>A0AAI9IE87</accession>
<dbReference type="RefSeq" id="WP_006463816.1">
    <property type="nucleotide sequence ID" value="NZ_AEEC02000016.1"/>
</dbReference>
<dbReference type="CDD" id="cd13603">
    <property type="entry name" value="PBP2_TRAP_Siap_TeaA_like"/>
    <property type="match status" value="1"/>
</dbReference>
<keyword evidence="4 5" id="KW-0732">Signal</keyword>
<proteinExistence type="inferred from homology"/>
<evidence type="ECO:0000256" key="2">
    <source>
        <dbReference type="ARBA" id="ARBA00009023"/>
    </source>
</evidence>